<feature type="compositionally biased region" description="Basic and acidic residues" evidence="1">
    <location>
        <begin position="116"/>
        <end position="139"/>
    </location>
</feature>
<dbReference type="Proteomes" id="UP001152799">
    <property type="component" value="Chromosome 3"/>
</dbReference>
<keyword evidence="2" id="KW-0732">Signal</keyword>
<feature type="region of interest" description="Disordered" evidence="1">
    <location>
        <begin position="116"/>
        <end position="227"/>
    </location>
</feature>
<proteinExistence type="predicted"/>
<evidence type="ECO:0000256" key="1">
    <source>
        <dbReference type="SAM" id="MobiDB-lite"/>
    </source>
</evidence>
<accession>A0A9N9QNG9</accession>
<feature type="chain" id="PRO_5040464669" evidence="2">
    <location>
        <begin position="18"/>
        <end position="227"/>
    </location>
</feature>
<feature type="compositionally biased region" description="Basic and acidic residues" evidence="1">
    <location>
        <begin position="160"/>
        <end position="171"/>
    </location>
</feature>
<sequence length="227" mass="24995">MYKFFGCICLLAVGGFGIPMQDDLMFEGSDDTATVESTVRETRAAPSHIGDLVKPGVKNAFLHVYGDAENDDGDVHGYSKKLNDKGQDGYKHYDSFHKKDGDKYGYEKHSEYGQEHKAGVDSENDKGIQEAHAEAGGEKTEDDGEETRKSYAVFEDLNEDEKKQPKKKIESDYGYEGEADSGSYYEGSEASEGDGESESTEGDDGDGENEESESTEESEEGDEESDY</sequence>
<gene>
    <name evidence="3" type="ORF">CEUTPL_LOCUS7321</name>
</gene>
<dbReference type="OrthoDB" id="8193799at2759"/>
<keyword evidence="4" id="KW-1185">Reference proteome</keyword>
<protein>
    <submittedName>
        <fullName evidence="3">Uncharacterized protein</fullName>
    </submittedName>
</protein>
<dbReference type="EMBL" id="OU892279">
    <property type="protein sequence ID" value="CAG9766748.1"/>
    <property type="molecule type" value="Genomic_DNA"/>
</dbReference>
<feature type="region of interest" description="Disordered" evidence="1">
    <location>
        <begin position="73"/>
        <end position="94"/>
    </location>
</feature>
<evidence type="ECO:0000256" key="2">
    <source>
        <dbReference type="SAM" id="SignalP"/>
    </source>
</evidence>
<evidence type="ECO:0000313" key="3">
    <source>
        <dbReference type="EMBL" id="CAG9766748.1"/>
    </source>
</evidence>
<name>A0A9N9QNG9_9CUCU</name>
<feature type="compositionally biased region" description="Acidic residues" evidence="1">
    <location>
        <begin position="189"/>
        <end position="227"/>
    </location>
</feature>
<organism evidence="3 4">
    <name type="scientific">Ceutorhynchus assimilis</name>
    <name type="common">cabbage seed weevil</name>
    <dbReference type="NCBI Taxonomy" id="467358"/>
    <lineage>
        <taxon>Eukaryota</taxon>
        <taxon>Metazoa</taxon>
        <taxon>Ecdysozoa</taxon>
        <taxon>Arthropoda</taxon>
        <taxon>Hexapoda</taxon>
        <taxon>Insecta</taxon>
        <taxon>Pterygota</taxon>
        <taxon>Neoptera</taxon>
        <taxon>Endopterygota</taxon>
        <taxon>Coleoptera</taxon>
        <taxon>Polyphaga</taxon>
        <taxon>Cucujiformia</taxon>
        <taxon>Curculionidae</taxon>
        <taxon>Ceutorhynchinae</taxon>
        <taxon>Ceutorhynchus</taxon>
    </lineage>
</organism>
<reference evidence="3" key="1">
    <citation type="submission" date="2022-01" db="EMBL/GenBank/DDBJ databases">
        <authorList>
            <person name="King R."/>
        </authorList>
    </citation>
    <scope>NUCLEOTIDE SEQUENCE</scope>
</reference>
<dbReference type="AlphaFoldDB" id="A0A9N9QNG9"/>
<evidence type="ECO:0000313" key="4">
    <source>
        <dbReference type="Proteomes" id="UP001152799"/>
    </source>
</evidence>
<feature type="signal peptide" evidence="2">
    <location>
        <begin position="1"/>
        <end position="17"/>
    </location>
</feature>